<dbReference type="PANTHER" id="PTHR43660:SF1">
    <property type="entry name" value="DIPEPTIDYL CARBOXYPEPTIDASE"/>
    <property type="match status" value="1"/>
</dbReference>
<keyword evidence="10" id="KW-0121">Carboxypeptidase</keyword>
<dbReference type="InterPro" id="IPR045090">
    <property type="entry name" value="Pept_M3A_M3B"/>
</dbReference>
<dbReference type="SUPFAM" id="SSF55486">
    <property type="entry name" value="Metalloproteases ('zincins'), catalytic domain"/>
    <property type="match status" value="1"/>
</dbReference>
<dbReference type="Proteomes" id="UP000249300">
    <property type="component" value="Chromosome 1"/>
</dbReference>
<keyword evidence="4 7" id="KW-0378">Hydrolase</keyword>
<accession>A0A2X4PP93</accession>
<dbReference type="PROSITE" id="PS51257">
    <property type="entry name" value="PROKAR_LIPOPROTEIN"/>
    <property type="match status" value="1"/>
</dbReference>
<gene>
    <name evidence="10" type="primary">dcp_1</name>
    <name evidence="10" type="ORF">NCTC12858_01233</name>
</gene>
<evidence type="ECO:0000256" key="1">
    <source>
        <dbReference type="ARBA" id="ARBA00006040"/>
    </source>
</evidence>
<dbReference type="CDD" id="cd06456">
    <property type="entry name" value="M3A_DCP"/>
    <property type="match status" value="1"/>
</dbReference>
<dbReference type="OrthoDB" id="9773538at2"/>
<dbReference type="InterPro" id="IPR024077">
    <property type="entry name" value="Neurolysin/TOP_dom2"/>
</dbReference>
<protein>
    <submittedName>
        <fullName evidence="10">Peptidyl-dipeptidase dcp</fullName>
        <ecNumber evidence="10">3.4.15.5</ecNumber>
    </submittedName>
</protein>
<comment type="cofactor">
    <cofactor evidence="7">
        <name>Zn(2+)</name>
        <dbReference type="ChEBI" id="CHEBI:29105"/>
    </cofactor>
    <text evidence="7">Binds 1 zinc ion.</text>
</comment>
<evidence type="ECO:0000256" key="5">
    <source>
        <dbReference type="ARBA" id="ARBA00022833"/>
    </source>
</evidence>
<dbReference type="GO" id="GO:0046872">
    <property type="term" value="F:metal ion binding"/>
    <property type="evidence" value="ECO:0007669"/>
    <property type="project" value="UniProtKB-UniRule"/>
</dbReference>
<feature type="signal peptide" evidence="8">
    <location>
        <begin position="1"/>
        <end position="21"/>
    </location>
</feature>
<dbReference type="FunFam" id="3.40.390.10:FF:000009">
    <property type="entry name" value="Oligopeptidase A"/>
    <property type="match status" value="1"/>
</dbReference>
<keyword evidence="11" id="KW-1185">Reference proteome</keyword>
<dbReference type="InterPro" id="IPR001567">
    <property type="entry name" value="Pept_M3A_M3B_dom"/>
</dbReference>
<keyword evidence="3 7" id="KW-0479">Metal-binding</keyword>
<keyword evidence="8" id="KW-0732">Signal</keyword>
<evidence type="ECO:0000256" key="4">
    <source>
        <dbReference type="ARBA" id="ARBA00022801"/>
    </source>
</evidence>
<dbReference type="InterPro" id="IPR024079">
    <property type="entry name" value="MetalloPept_cat_dom_sf"/>
</dbReference>
<dbReference type="GO" id="GO:0008241">
    <property type="term" value="F:peptidyl-dipeptidase activity"/>
    <property type="evidence" value="ECO:0007669"/>
    <property type="project" value="UniProtKB-EC"/>
</dbReference>
<keyword evidence="5 7" id="KW-0862">Zinc</keyword>
<organism evidence="10 11">
    <name type="scientific">Porphyromonas crevioricanis</name>
    <dbReference type="NCBI Taxonomy" id="393921"/>
    <lineage>
        <taxon>Bacteria</taxon>
        <taxon>Pseudomonadati</taxon>
        <taxon>Bacteroidota</taxon>
        <taxon>Bacteroidia</taxon>
        <taxon>Bacteroidales</taxon>
        <taxon>Porphyromonadaceae</taxon>
        <taxon>Porphyromonas</taxon>
    </lineage>
</organism>
<keyword evidence="6 7" id="KW-0482">Metalloprotease</keyword>
<evidence type="ECO:0000256" key="3">
    <source>
        <dbReference type="ARBA" id="ARBA00022723"/>
    </source>
</evidence>
<dbReference type="PANTHER" id="PTHR43660">
    <property type="entry name" value="DIPEPTIDYL CARBOXYPEPTIDASE"/>
    <property type="match status" value="1"/>
</dbReference>
<feature type="domain" description="Peptidase M3A/M3B catalytic" evidence="9">
    <location>
        <begin position="254"/>
        <end position="701"/>
    </location>
</feature>
<dbReference type="KEGG" id="pcre:NCTC12858_01233"/>
<dbReference type="EC" id="3.4.15.5" evidence="10"/>
<evidence type="ECO:0000256" key="7">
    <source>
        <dbReference type="RuleBase" id="RU003435"/>
    </source>
</evidence>
<feature type="chain" id="PRO_5016040736" evidence="8">
    <location>
        <begin position="22"/>
        <end position="704"/>
    </location>
</feature>
<evidence type="ECO:0000313" key="10">
    <source>
        <dbReference type="EMBL" id="SQH73378.1"/>
    </source>
</evidence>
<evidence type="ECO:0000256" key="8">
    <source>
        <dbReference type="SAM" id="SignalP"/>
    </source>
</evidence>
<dbReference type="InterPro" id="IPR034005">
    <property type="entry name" value="M3A_DCP"/>
</dbReference>
<keyword evidence="2 7" id="KW-0645">Protease</keyword>
<sequence>MKKTLLALALLVMVSSCTQRAKQGEENPLLRPSELFMGAPDFASIKNSDFKPAFEVAMNEQLAKIDSIVNNGEKPSFDNTVLALELSGKSLRRVSAVFFGLVSAHTNDELKAIESEMMPKLSDHSDAIFLNEALFARIKKVYETRSEALEGEDKRLVEYYYNDFVRAGANLSAQDKAELKKINAQLASLSTEFGQKLTDATYANYILVSDKDSLAGLTDIEISSAAEEAKKKGHEGKYLLQLTNTTQQPQMAFLENREVRRRFYEASVNRCSKGDVNDTRDIIRRIAKLRAQKAKLLGYNSFAAWKVEDQMAKTPEHIYDLLGTLAAGYSKKVKTDANELQSYMQKLTGDKSMKLEAWDWAYYAEKLRKEKYDLDENTLKSYFVLDSVLHNGVFYAANALYGLSFKERDDLPVYQEDVRVFDVFDKGGEQIALLYTDFYKRPSKSGGAWMSNWQEQSTVEGTKPIIYNVCNYTKPEPGKPCLLTFDEVGTLFHEFGHTLHGLFASQKYVSLSGTAVPRDFVEMPSQFNEHWAVEPSVLTHYAKHYQTGEVVPDSLLTKMEEASHFNQAYSLGENLSAVTIDMAWHSISADTDINDIEAFEAEALKKMGILNAQVPPRYKSPYFRHIFSIGYAAGYYAYLWSEVLDQNIYTWFKANGGMTAEGGQRFREMILSKGHTEDLAKLFSLFTGLEKPKVEDLLKSRGVM</sequence>
<dbReference type="EMBL" id="LS483447">
    <property type="protein sequence ID" value="SQH73378.1"/>
    <property type="molecule type" value="Genomic_DNA"/>
</dbReference>
<dbReference type="GO" id="GO:0005829">
    <property type="term" value="C:cytosol"/>
    <property type="evidence" value="ECO:0007669"/>
    <property type="project" value="TreeGrafter"/>
</dbReference>
<dbReference type="AlphaFoldDB" id="A0A2X4PP93"/>
<dbReference type="Gene3D" id="1.10.1370.10">
    <property type="entry name" value="Neurolysin, domain 3"/>
    <property type="match status" value="1"/>
</dbReference>
<evidence type="ECO:0000256" key="2">
    <source>
        <dbReference type="ARBA" id="ARBA00022670"/>
    </source>
</evidence>
<comment type="similarity">
    <text evidence="1 7">Belongs to the peptidase M3 family.</text>
</comment>
<name>A0A2X4PP93_9PORP</name>
<dbReference type="GO" id="GO:0004222">
    <property type="term" value="F:metalloendopeptidase activity"/>
    <property type="evidence" value="ECO:0007669"/>
    <property type="project" value="InterPro"/>
</dbReference>
<evidence type="ECO:0000256" key="6">
    <source>
        <dbReference type="ARBA" id="ARBA00023049"/>
    </source>
</evidence>
<reference evidence="10 11" key="1">
    <citation type="submission" date="2018-06" db="EMBL/GenBank/DDBJ databases">
        <authorList>
            <consortium name="Pathogen Informatics"/>
            <person name="Doyle S."/>
        </authorList>
    </citation>
    <scope>NUCLEOTIDE SEQUENCE [LARGE SCALE GENOMIC DNA]</scope>
    <source>
        <strain evidence="10 11">NCTC12858</strain>
    </source>
</reference>
<dbReference type="GO" id="GO:0004180">
    <property type="term" value="F:carboxypeptidase activity"/>
    <property type="evidence" value="ECO:0007669"/>
    <property type="project" value="UniProtKB-KW"/>
</dbReference>
<evidence type="ECO:0000259" key="9">
    <source>
        <dbReference type="Pfam" id="PF01432"/>
    </source>
</evidence>
<dbReference type="RefSeq" id="WP_023937463.1">
    <property type="nucleotide sequence ID" value="NZ_FUXH01000001.1"/>
</dbReference>
<dbReference type="Pfam" id="PF01432">
    <property type="entry name" value="Peptidase_M3"/>
    <property type="match status" value="1"/>
</dbReference>
<dbReference type="GO" id="GO:0006508">
    <property type="term" value="P:proteolysis"/>
    <property type="evidence" value="ECO:0007669"/>
    <property type="project" value="UniProtKB-KW"/>
</dbReference>
<evidence type="ECO:0000313" key="11">
    <source>
        <dbReference type="Proteomes" id="UP000249300"/>
    </source>
</evidence>
<dbReference type="Gene3D" id="3.40.390.10">
    <property type="entry name" value="Collagenase (Catalytic Domain)"/>
    <property type="match status" value="1"/>
</dbReference>
<proteinExistence type="inferred from homology"/>